<evidence type="ECO:0000313" key="2">
    <source>
        <dbReference type="EMBL" id="KAJ3514640.1"/>
    </source>
</evidence>
<sequence>MFLWCRATITVVHLGLTPPITVTPKNMESRLAVKQEQAIMSRLEVLQLKPLAHRATTLKRLAALPVPHALLATNVQAMPWPILKLVLQDATRKEDWFGARNAPLVHSTIYRVLLVVAIVQQAGSTTNLEIQTAKGEHNFSCFDVFQSLIVELDAPINTPIPTLAQEIAMTALRHLVAGLYLRLPSRIVVGLVPHQVLLRYYECVNIDSDLETDLVAVVLDIRSTVKEAQMVEETAVQSPTWDL</sequence>
<dbReference type="EMBL" id="JANKHO010000135">
    <property type="protein sequence ID" value="KAJ3514640.1"/>
    <property type="molecule type" value="Genomic_DNA"/>
</dbReference>
<evidence type="ECO:0000313" key="3">
    <source>
        <dbReference type="Proteomes" id="UP001148786"/>
    </source>
</evidence>
<feature type="chain" id="PRO_5040752981" evidence="1">
    <location>
        <begin position="18"/>
        <end position="243"/>
    </location>
</feature>
<dbReference type="Proteomes" id="UP001148786">
    <property type="component" value="Unassembled WGS sequence"/>
</dbReference>
<accession>A0A9W8K748</accession>
<gene>
    <name evidence="2" type="ORF">NLJ89_g2261</name>
</gene>
<keyword evidence="3" id="KW-1185">Reference proteome</keyword>
<proteinExistence type="predicted"/>
<name>A0A9W8K748_9AGAR</name>
<evidence type="ECO:0000256" key="1">
    <source>
        <dbReference type="SAM" id="SignalP"/>
    </source>
</evidence>
<keyword evidence="1" id="KW-0732">Signal</keyword>
<feature type="signal peptide" evidence="1">
    <location>
        <begin position="1"/>
        <end position="17"/>
    </location>
</feature>
<protein>
    <submittedName>
        <fullName evidence="2">Uncharacterized protein</fullName>
    </submittedName>
</protein>
<organism evidence="2 3">
    <name type="scientific">Agrocybe chaxingu</name>
    <dbReference type="NCBI Taxonomy" id="84603"/>
    <lineage>
        <taxon>Eukaryota</taxon>
        <taxon>Fungi</taxon>
        <taxon>Dikarya</taxon>
        <taxon>Basidiomycota</taxon>
        <taxon>Agaricomycotina</taxon>
        <taxon>Agaricomycetes</taxon>
        <taxon>Agaricomycetidae</taxon>
        <taxon>Agaricales</taxon>
        <taxon>Agaricineae</taxon>
        <taxon>Strophariaceae</taxon>
        <taxon>Agrocybe</taxon>
    </lineage>
</organism>
<dbReference type="AlphaFoldDB" id="A0A9W8K748"/>
<reference evidence="2" key="1">
    <citation type="submission" date="2022-07" db="EMBL/GenBank/DDBJ databases">
        <title>Genome Sequence of Agrocybe chaxingu.</title>
        <authorList>
            <person name="Buettner E."/>
        </authorList>
    </citation>
    <scope>NUCLEOTIDE SEQUENCE</scope>
    <source>
        <strain evidence="2">MP-N11</strain>
    </source>
</reference>
<comment type="caution">
    <text evidence="2">The sequence shown here is derived from an EMBL/GenBank/DDBJ whole genome shotgun (WGS) entry which is preliminary data.</text>
</comment>